<dbReference type="InterPro" id="IPR016169">
    <property type="entry name" value="FAD-bd_PCMH_sub2"/>
</dbReference>
<dbReference type="Proteomes" id="UP000019376">
    <property type="component" value="Unassembled WGS sequence"/>
</dbReference>
<dbReference type="FunFam" id="3.30.43.10:FF:000002">
    <property type="entry name" value="D-2-hydroxyglutarate dehydrogenase, mitochondrial"/>
    <property type="match status" value="1"/>
</dbReference>
<evidence type="ECO:0000256" key="9">
    <source>
        <dbReference type="ARBA" id="ARBA00023002"/>
    </source>
</evidence>
<dbReference type="GO" id="GO:0004458">
    <property type="term" value="F:D-lactate dehydrogenase (cytochrome) activity"/>
    <property type="evidence" value="ECO:0007669"/>
    <property type="project" value="UniProtKB-EC"/>
</dbReference>
<dbReference type="PROSITE" id="PS51387">
    <property type="entry name" value="FAD_PCMH"/>
    <property type="match status" value="1"/>
</dbReference>
<dbReference type="Gene3D" id="3.30.70.2740">
    <property type="match status" value="1"/>
</dbReference>
<sequence>MSGARNLSNVLRRARVPRPRIVLQSALPRSSAATSLRNFSLSSTVRADRQIKYTSDAYPNVKRDPNFGELTADDVAFFKQVLGSPSAVLDGVTADATDDIEPFNSDWMRKYRGHARLVLKPQSTEELSKVMEYCNQKKLAVVPQGGNTGLVGGSVPVFDEIVINTSRMNKIHSFDEASGVLVVDAGVILEVADQYLAERNHLFPLDLGAKGSCHIGGNVATNAGGLRLLRYGSLHGNVLGLEAVLPDGTIVDSLSTLRKNNTGYDLKQLFIGSEGTIGLITKVAIICPPRPKAVNVAYFGVESFEQVQRAFREAKGQLSEILSAFELMDGRSQRLVHESTGNKLPLESEYPFYCLVETSGSNAEHDMEKLETFLEHVMGEGIVADGVLAQDETQFQSIWRWREGITEALSHLGGTYKYDVSIPLPELYQLVEDCKQRLTEKGLVGDDESFPVRAVVGYGHMGDSNLHLNVAVRQYNKEVEKAIEPWVYEWIQKRSGSISAEHGLGIAKREFVGYSQNDTMMKLMKQLKALYDPNGIMNPYKYI</sequence>
<dbReference type="InterPro" id="IPR051264">
    <property type="entry name" value="FAD-oxidored/transferase_4"/>
</dbReference>
<dbReference type="Gene3D" id="3.30.70.2190">
    <property type="match status" value="1"/>
</dbReference>
<evidence type="ECO:0000256" key="11">
    <source>
        <dbReference type="ARBA" id="ARBA00039003"/>
    </source>
</evidence>
<keyword evidence="4" id="KW-0285">Flavoprotein</keyword>
<dbReference type="FunFam" id="3.30.465.10:FF:000053">
    <property type="entry name" value="D-lactate dehydrogenase (Cytochrome), putative"/>
    <property type="match status" value="1"/>
</dbReference>
<keyword evidence="6" id="KW-0274">FAD</keyword>
<evidence type="ECO:0000256" key="13">
    <source>
        <dbReference type="ARBA" id="ARBA00045410"/>
    </source>
</evidence>
<evidence type="ECO:0000256" key="1">
    <source>
        <dbReference type="ARBA" id="ARBA00001974"/>
    </source>
</evidence>
<dbReference type="STRING" id="933388.S8A1E9"/>
<evidence type="ECO:0000256" key="12">
    <source>
        <dbReference type="ARBA" id="ARBA00039639"/>
    </source>
</evidence>
<evidence type="ECO:0000256" key="10">
    <source>
        <dbReference type="ARBA" id="ARBA00023128"/>
    </source>
</evidence>
<evidence type="ECO:0000313" key="18">
    <source>
        <dbReference type="Proteomes" id="UP000019376"/>
    </source>
</evidence>
<dbReference type="GO" id="GO:0006108">
    <property type="term" value="P:malate metabolic process"/>
    <property type="evidence" value="ECO:0007669"/>
    <property type="project" value="UniProtKB-ARBA"/>
</dbReference>
<dbReference type="GO" id="GO:0051990">
    <property type="term" value="F:(R)-2-hydroxyglutarate dehydrogenase activity"/>
    <property type="evidence" value="ECO:0007669"/>
    <property type="project" value="UniProtKB-EC"/>
</dbReference>
<keyword evidence="5" id="KW-0479">Metal-binding</keyword>
<organism evidence="17 18">
    <name type="scientific">Penicillium oxalicum (strain 114-2 / CGMCC 5302)</name>
    <name type="common">Penicillium decumbens</name>
    <dbReference type="NCBI Taxonomy" id="933388"/>
    <lineage>
        <taxon>Eukaryota</taxon>
        <taxon>Fungi</taxon>
        <taxon>Dikarya</taxon>
        <taxon>Ascomycota</taxon>
        <taxon>Pezizomycotina</taxon>
        <taxon>Eurotiomycetes</taxon>
        <taxon>Eurotiomycetidae</taxon>
        <taxon>Eurotiales</taxon>
        <taxon>Aspergillaceae</taxon>
        <taxon>Penicillium</taxon>
    </lineage>
</organism>
<keyword evidence="9" id="KW-0560">Oxidoreductase</keyword>
<dbReference type="SUPFAM" id="SSF56176">
    <property type="entry name" value="FAD-binding/transporter-associated domain-like"/>
    <property type="match status" value="1"/>
</dbReference>
<comment type="cofactor">
    <cofactor evidence="1">
        <name>FAD</name>
        <dbReference type="ChEBI" id="CHEBI:57692"/>
    </cofactor>
</comment>
<dbReference type="Gene3D" id="1.10.45.10">
    <property type="entry name" value="Vanillyl-alcohol Oxidase, Chain A, domain 4"/>
    <property type="match status" value="1"/>
</dbReference>
<comment type="subcellular location">
    <subcellularLocation>
        <location evidence="2">Mitochondrion</location>
    </subcellularLocation>
</comment>
<comment type="function">
    <text evidence="13">Catalyzes the oxidation of D-2-hydroxyglutarate (D-2-HG) to alpha-ketoglutarate. Also catalyzes the oxidation of other D-2-hydroxyacids, such as D-malate (D-MAL) and D-lactate (D-LAC). Exhibits high activities towards D-2-HG and D-MAL but a very weak activity towards D-LAC.</text>
</comment>
<dbReference type="Pfam" id="PF02913">
    <property type="entry name" value="FAD-oxidase_C"/>
    <property type="match status" value="1"/>
</dbReference>
<evidence type="ECO:0000256" key="8">
    <source>
        <dbReference type="ARBA" id="ARBA00022946"/>
    </source>
</evidence>
<evidence type="ECO:0000256" key="4">
    <source>
        <dbReference type="ARBA" id="ARBA00022630"/>
    </source>
</evidence>
<comment type="catalytic activity">
    <reaction evidence="14">
        <text>(R)-malate + A = oxaloacetate + AH2</text>
        <dbReference type="Rhea" id="RHEA:67460"/>
        <dbReference type="ChEBI" id="CHEBI:13193"/>
        <dbReference type="ChEBI" id="CHEBI:15588"/>
        <dbReference type="ChEBI" id="CHEBI:16452"/>
        <dbReference type="ChEBI" id="CHEBI:17499"/>
    </reaction>
    <physiologicalReaction direction="left-to-right" evidence="14">
        <dbReference type="Rhea" id="RHEA:67461"/>
    </physiologicalReaction>
</comment>
<evidence type="ECO:0000256" key="15">
    <source>
        <dbReference type="ARBA" id="ARBA00051436"/>
    </source>
</evidence>
<keyword evidence="7" id="KW-0862">Zinc</keyword>
<dbReference type="GO" id="GO:0046872">
    <property type="term" value="F:metal ion binding"/>
    <property type="evidence" value="ECO:0007669"/>
    <property type="project" value="UniProtKB-KW"/>
</dbReference>
<keyword evidence="8" id="KW-0809">Transit peptide</keyword>
<dbReference type="Gene3D" id="3.30.465.10">
    <property type="match status" value="1"/>
</dbReference>
<feature type="domain" description="FAD-binding PCMH-type" evidence="16">
    <location>
        <begin position="111"/>
        <end position="290"/>
    </location>
</feature>
<dbReference type="PANTHER" id="PTHR43716">
    <property type="entry name" value="D-2-HYDROXYGLUTARATE DEHYDROGENASE, MITOCHONDRIAL"/>
    <property type="match status" value="1"/>
</dbReference>
<dbReference type="InterPro" id="IPR016164">
    <property type="entry name" value="FAD-linked_Oxase-like_C"/>
</dbReference>
<evidence type="ECO:0000256" key="14">
    <source>
        <dbReference type="ARBA" id="ARBA00049267"/>
    </source>
</evidence>
<evidence type="ECO:0000259" key="16">
    <source>
        <dbReference type="PROSITE" id="PS51387"/>
    </source>
</evidence>
<evidence type="ECO:0000256" key="2">
    <source>
        <dbReference type="ARBA" id="ARBA00004173"/>
    </source>
</evidence>
<dbReference type="PhylomeDB" id="S8A1E9"/>
<dbReference type="FunFam" id="1.10.45.10:FF:000001">
    <property type="entry name" value="D-lactate dehydrogenase mitochondrial"/>
    <property type="match status" value="1"/>
</dbReference>
<keyword evidence="10" id="KW-0496">Mitochondrion</keyword>
<reference evidence="17 18" key="1">
    <citation type="journal article" date="2013" name="PLoS ONE">
        <title>Genomic and secretomic analyses reveal unique features of the lignocellulolytic enzyme system of Penicillium decumbens.</title>
        <authorList>
            <person name="Liu G."/>
            <person name="Zhang L."/>
            <person name="Wei X."/>
            <person name="Zou G."/>
            <person name="Qin Y."/>
            <person name="Ma L."/>
            <person name="Li J."/>
            <person name="Zheng H."/>
            <person name="Wang S."/>
            <person name="Wang C."/>
            <person name="Xun L."/>
            <person name="Zhao G.-P."/>
            <person name="Zhou Z."/>
            <person name="Qu Y."/>
        </authorList>
    </citation>
    <scope>NUCLEOTIDE SEQUENCE [LARGE SCALE GENOMIC DNA]</scope>
    <source>
        <strain evidence="18">114-2 / CGMCC 5302</strain>
    </source>
</reference>
<evidence type="ECO:0000256" key="6">
    <source>
        <dbReference type="ARBA" id="ARBA00022827"/>
    </source>
</evidence>
<dbReference type="PANTHER" id="PTHR43716:SF1">
    <property type="entry name" value="D-2-HYDROXYGLUTARATE DEHYDROGENASE, MITOCHONDRIAL"/>
    <property type="match status" value="1"/>
</dbReference>
<dbReference type="InterPro" id="IPR016167">
    <property type="entry name" value="FAD-bd_PCMH_sub1"/>
</dbReference>
<protein>
    <recommendedName>
        <fullName evidence="12">D-2-hydroxyglutarate dehydrogenase, mitochondrial</fullName>
        <ecNumber evidence="11">1.1.99.39</ecNumber>
    </recommendedName>
</protein>
<dbReference type="FunFam" id="3.30.70.2740:FF:000002">
    <property type="entry name" value="D-2-hydroxyglutarate dehydrogenase mitochondrial"/>
    <property type="match status" value="1"/>
</dbReference>
<dbReference type="eggNOG" id="KOG1232">
    <property type="taxonomic scope" value="Eukaryota"/>
</dbReference>
<accession>S8A1E9</accession>
<dbReference type="InterPro" id="IPR016171">
    <property type="entry name" value="Vanillyl_alc_oxidase_C-sub2"/>
</dbReference>
<gene>
    <name evidence="17" type="ORF">PDE_09921</name>
</gene>
<comment type="catalytic activity">
    <reaction evidence="15">
        <text>(R)-lactate + 2 Fe(III)-[cytochrome c] = 2 Fe(II)-[cytochrome c] + pyruvate + 2 H(+)</text>
        <dbReference type="Rhea" id="RHEA:13521"/>
        <dbReference type="Rhea" id="RHEA-COMP:10350"/>
        <dbReference type="Rhea" id="RHEA-COMP:14399"/>
        <dbReference type="ChEBI" id="CHEBI:15361"/>
        <dbReference type="ChEBI" id="CHEBI:15378"/>
        <dbReference type="ChEBI" id="CHEBI:16004"/>
        <dbReference type="ChEBI" id="CHEBI:29033"/>
        <dbReference type="ChEBI" id="CHEBI:29034"/>
        <dbReference type="EC" id="1.1.2.4"/>
    </reaction>
</comment>
<proteinExistence type="inferred from homology"/>
<dbReference type="HOGENOM" id="CLU_017779_4_1_1"/>
<dbReference type="EMBL" id="KB644415">
    <property type="protein sequence ID" value="EPS34956.1"/>
    <property type="molecule type" value="Genomic_DNA"/>
</dbReference>
<evidence type="ECO:0000313" key="17">
    <source>
        <dbReference type="EMBL" id="EPS34956.1"/>
    </source>
</evidence>
<dbReference type="EC" id="1.1.99.39" evidence="11"/>
<comment type="similarity">
    <text evidence="3">Belongs to the FAD-binding oxidoreductase/transferase type 4 family.</text>
</comment>
<evidence type="ECO:0000256" key="5">
    <source>
        <dbReference type="ARBA" id="ARBA00022723"/>
    </source>
</evidence>
<dbReference type="InterPro" id="IPR004113">
    <property type="entry name" value="FAD-bd_oxidored_4_C"/>
</dbReference>
<name>S8A1E9_PENO1</name>
<dbReference type="GO" id="GO:0071949">
    <property type="term" value="F:FAD binding"/>
    <property type="evidence" value="ECO:0007669"/>
    <property type="project" value="InterPro"/>
</dbReference>
<evidence type="ECO:0000256" key="3">
    <source>
        <dbReference type="ARBA" id="ARBA00008000"/>
    </source>
</evidence>
<dbReference type="InterPro" id="IPR006094">
    <property type="entry name" value="Oxid_FAD_bind_N"/>
</dbReference>
<evidence type="ECO:0000256" key="7">
    <source>
        <dbReference type="ARBA" id="ARBA00022833"/>
    </source>
</evidence>
<dbReference type="SUPFAM" id="SSF55103">
    <property type="entry name" value="FAD-linked oxidases, C-terminal domain"/>
    <property type="match status" value="1"/>
</dbReference>
<keyword evidence="18" id="KW-1185">Reference proteome</keyword>
<dbReference type="InterPro" id="IPR036318">
    <property type="entry name" value="FAD-bd_PCMH-like_sf"/>
</dbReference>
<dbReference type="AlphaFoldDB" id="S8A1E9"/>
<dbReference type="InterPro" id="IPR016166">
    <property type="entry name" value="FAD-bd_PCMH"/>
</dbReference>
<dbReference type="Gene3D" id="3.30.43.10">
    <property type="entry name" value="Uridine Diphospho-n-acetylenolpyruvylglucosamine Reductase, domain 2"/>
    <property type="match status" value="1"/>
</dbReference>
<dbReference type="Pfam" id="PF01565">
    <property type="entry name" value="FAD_binding_4"/>
    <property type="match status" value="1"/>
</dbReference>
<dbReference type="GO" id="GO:0005739">
    <property type="term" value="C:mitochondrion"/>
    <property type="evidence" value="ECO:0007669"/>
    <property type="project" value="UniProtKB-SubCell"/>
</dbReference>
<dbReference type="OrthoDB" id="5332616at2759"/>
<dbReference type="FunFam" id="3.30.70.2190:FF:000001">
    <property type="entry name" value="D-2-hydroxyglutarate dehydrogenase mitochondrial"/>
    <property type="match status" value="1"/>
</dbReference>